<dbReference type="InterPro" id="IPR017946">
    <property type="entry name" value="PLC-like_Pdiesterase_TIM-brl"/>
</dbReference>
<dbReference type="PANTHER" id="PTHR13593:SF140">
    <property type="entry name" value="PLC-LIKE PHOSPHODIESTERASE"/>
    <property type="match status" value="1"/>
</dbReference>
<name>A0A1Y1IF82_KLENI</name>
<feature type="signal peptide" evidence="1">
    <location>
        <begin position="1"/>
        <end position="17"/>
    </location>
</feature>
<accession>A0A1Y1IF82</accession>
<evidence type="ECO:0000313" key="3">
    <source>
        <dbReference type="Proteomes" id="UP000054558"/>
    </source>
</evidence>
<keyword evidence="1" id="KW-0732">Signal</keyword>
<dbReference type="AlphaFoldDB" id="A0A1Y1IF82"/>
<evidence type="ECO:0000256" key="1">
    <source>
        <dbReference type="SAM" id="SignalP"/>
    </source>
</evidence>
<dbReference type="PANTHER" id="PTHR13593">
    <property type="match status" value="1"/>
</dbReference>
<proteinExistence type="predicted"/>
<sequence length="472" mass="50533">MLARISILSTILVAAEARSPWPSGLRAAVSGWKSAAPKVCPCRGQLSDDCPDGFPAIGCFRLRLQCTCQLPSCNATVSCAAGSSCDLNWNKCFQSPKRVGDPCTGDVDCGPGLVCGSNSGLCRASVNAPQSSPPPLPLLAPAQSPGVANRTTLVQSTVATVKLGGTCSLTSQCGQGLLCDQCPGGGDVTTCRQGSWALQPSDYDRPYNKVPWLVAHNAYAQNVAPPNTWPYAVFLNQDLSITDQLNYGARGLMLDVYLVKGDVYLCHNYCNFGKVPLGPVLSEIKSWMDAHPSEVVTIFFEDYVTRTSPSLLTSALAAAGLSQYLFPRAQMPTDGSDWPSVRAMAAIGRLVVWTDARGGDLPWQWDYYVEAMYGTRGMDSASCPVRDNGSSGLSDRSKSLVLVNWFGDLEASSAACTDNQLVTLQAKLQACYAAAGSRWANFLAVDFFQHNTDGGAFKSLEWLSQQWRSSAP</sequence>
<dbReference type="GO" id="GO:0006629">
    <property type="term" value="P:lipid metabolic process"/>
    <property type="evidence" value="ECO:0007669"/>
    <property type="project" value="InterPro"/>
</dbReference>
<keyword evidence="3" id="KW-1185">Reference proteome</keyword>
<dbReference type="Pfam" id="PF26178">
    <property type="entry name" value="PI-PLC_cat"/>
    <property type="match status" value="1"/>
</dbReference>
<protein>
    <recommendedName>
        <fullName evidence="4">PLC-like phosphodiesterases superfamily protein</fullName>
    </recommendedName>
</protein>
<feature type="chain" id="PRO_5012101267" description="PLC-like phosphodiesterases superfamily protein" evidence="1">
    <location>
        <begin position="18"/>
        <end position="472"/>
    </location>
</feature>
<dbReference type="GO" id="GO:0008081">
    <property type="term" value="F:phosphoric diester hydrolase activity"/>
    <property type="evidence" value="ECO:0000318"/>
    <property type="project" value="GO_Central"/>
</dbReference>
<dbReference type="OMA" id="NTVSACQ"/>
<dbReference type="InterPro" id="IPR051057">
    <property type="entry name" value="PI-PLC_domain"/>
</dbReference>
<dbReference type="EMBL" id="DF237483">
    <property type="protein sequence ID" value="GAQ89545.1"/>
    <property type="molecule type" value="Genomic_DNA"/>
</dbReference>
<evidence type="ECO:0000313" key="2">
    <source>
        <dbReference type="EMBL" id="GAQ89545.1"/>
    </source>
</evidence>
<dbReference type="SUPFAM" id="SSF51695">
    <property type="entry name" value="PLC-like phosphodiesterases"/>
    <property type="match status" value="1"/>
</dbReference>
<dbReference type="Gene3D" id="3.20.20.190">
    <property type="entry name" value="Phosphatidylinositol (PI) phosphodiesterase"/>
    <property type="match status" value="1"/>
</dbReference>
<reference evidence="2 3" key="1">
    <citation type="journal article" date="2014" name="Nat. Commun.">
        <title>Klebsormidium flaccidum genome reveals primary factors for plant terrestrial adaptation.</title>
        <authorList>
            <person name="Hori K."/>
            <person name="Maruyama F."/>
            <person name="Fujisawa T."/>
            <person name="Togashi T."/>
            <person name="Yamamoto N."/>
            <person name="Seo M."/>
            <person name="Sato S."/>
            <person name="Yamada T."/>
            <person name="Mori H."/>
            <person name="Tajima N."/>
            <person name="Moriyama T."/>
            <person name="Ikeuchi M."/>
            <person name="Watanabe M."/>
            <person name="Wada H."/>
            <person name="Kobayashi K."/>
            <person name="Saito M."/>
            <person name="Masuda T."/>
            <person name="Sasaki-Sekimoto Y."/>
            <person name="Mashiguchi K."/>
            <person name="Awai K."/>
            <person name="Shimojima M."/>
            <person name="Masuda S."/>
            <person name="Iwai M."/>
            <person name="Nobusawa T."/>
            <person name="Narise T."/>
            <person name="Kondo S."/>
            <person name="Saito H."/>
            <person name="Sato R."/>
            <person name="Murakawa M."/>
            <person name="Ihara Y."/>
            <person name="Oshima-Yamada Y."/>
            <person name="Ohtaka K."/>
            <person name="Satoh M."/>
            <person name="Sonobe K."/>
            <person name="Ishii M."/>
            <person name="Ohtani R."/>
            <person name="Kanamori-Sato M."/>
            <person name="Honoki R."/>
            <person name="Miyazaki D."/>
            <person name="Mochizuki H."/>
            <person name="Umetsu J."/>
            <person name="Higashi K."/>
            <person name="Shibata D."/>
            <person name="Kamiya Y."/>
            <person name="Sato N."/>
            <person name="Nakamura Y."/>
            <person name="Tabata S."/>
            <person name="Ida S."/>
            <person name="Kurokawa K."/>
            <person name="Ohta H."/>
        </authorList>
    </citation>
    <scope>NUCLEOTIDE SEQUENCE [LARGE SCALE GENOMIC DNA]</scope>
    <source>
        <strain evidence="2 3">NIES-2285</strain>
    </source>
</reference>
<gene>
    <name evidence="2" type="ORF">KFL_005340100</name>
</gene>
<dbReference type="OrthoDB" id="7984201at2759"/>
<dbReference type="Proteomes" id="UP000054558">
    <property type="component" value="Unassembled WGS sequence"/>
</dbReference>
<organism evidence="2 3">
    <name type="scientific">Klebsormidium nitens</name>
    <name type="common">Green alga</name>
    <name type="synonym">Ulothrix nitens</name>
    <dbReference type="NCBI Taxonomy" id="105231"/>
    <lineage>
        <taxon>Eukaryota</taxon>
        <taxon>Viridiplantae</taxon>
        <taxon>Streptophyta</taxon>
        <taxon>Klebsormidiophyceae</taxon>
        <taxon>Klebsormidiales</taxon>
        <taxon>Klebsormidiaceae</taxon>
        <taxon>Klebsormidium</taxon>
    </lineage>
</organism>
<dbReference type="STRING" id="105231.A0A1Y1IF82"/>
<evidence type="ECO:0008006" key="4">
    <source>
        <dbReference type="Google" id="ProtNLM"/>
    </source>
</evidence>